<comment type="catalytic activity">
    <reaction evidence="1">
        <text>a 1,2-diacyl-sn-glycero-3-phosphocholine + H2O = a 1,2-diacyl-sn-glycero-3-phosphate + choline + H(+)</text>
        <dbReference type="Rhea" id="RHEA:14445"/>
        <dbReference type="ChEBI" id="CHEBI:15354"/>
        <dbReference type="ChEBI" id="CHEBI:15377"/>
        <dbReference type="ChEBI" id="CHEBI:15378"/>
        <dbReference type="ChEBI" id="CHEBI:57643"/>
        <dbReference type="ChEBI" id="CHEBI:58608"/>
        <dbReference type="EC" id="3.1.4.4"/>
    </reaction>
</comment>
<comment type="function">
    <text evidence="2">Could be a virulence factor.</text>
</comment>
<dbReference type="EMBL" id="JALBUU010000125">
    <property type="protein sequence ID" value="MCI0756494.1"/>
    <property type="molecule type" value="Genomic_DNA"/>
</dbReference>
<dbReference type="RefSeq" id="WP_120009786.1">
    <property type="nucleotide sequence ID" value="NZ_JALBUU010000125.1"/>
</dbReference>
<dbReference type="CDD" id="cd09143">
    <property type="entry name" value="PLDc_vPLD1_2_like_bac_2"/>
    <property type="match status" value="1"/>
</dbReference>
<evidence type="ECO:0000313" key="11">
    <source>
        <dbReference type="EMBL" id="MCI0756494.1"/>
    </source>
</evidence>
<dbReference type="Pfam" id="PF00614">
    <property type="entry name" value="PLDc"/>
    <property type="match status" value="1"/>
</dbReference>
<proteinExistence type="predicted"/>
<dbReference type="Gene3D" id="3.30.870.10">
    <property type="entry name" value="Endonuclease Chain A"/>
    <property type="match status" value="2"/>
</dbReference>
<dbReference type="InterPro" id="IPR025202">
    <property type="entry name" value="PLD-like_dom"/>
</dbReference>
<evidence type="ECO:0000256" key="8">
    <source>
        <dbReference type="ARBA" id="ARBA00023098"/>
    </source>
</evidence>
<sequence>MPEPESDPEPITSPRPDTLLQPGHTCWKLARADRLAVIVDAADYFRAAKSAILQAQHAVTLIGWDFDARIELEPQGQTLDGPNRIGRFLNWVARRKPGLEVRILKWDLGLLRSLSRGETPFFLLNWMGGKQIQLRLDGAHPAAAAHHMKLMVIDDALAFCGGIDITMGRWDTRDHGPDAPARHSPGGKRLGPWHDVTTCASGPLARALGEVARRRWHRATGETLGHPPVPAETPWPEGLEAEFRDIPVGIARTLAQYDEVPQVSEIEALTFRAIEAARRTLYIESQYFASRKVAEAIAARLQEPDGPEVVIVNPDTADGWLEAKAMDSARLRLVNLVRRADRYDRFRIFHPVNEAEQPIYVHAKVMVVDDALLKIGSANLNNRSMGYDTECDLAIEAAAADDPAAVRALITARRDDLLAEHLGRDAAEVTAAITAAGGSLIGAIEALNTGPKKLAPLPMRELTAGEEAIAETDLVDPERPTSLWRQFRSVVAG</sequence>
<evidence type="ECO:0000256" key="9">
    <source>
        <dbReference type="ARBA" id="ARBA00029594"/>
    </source>
</evidence>
<comment type="caution">
    <text evidence="11">The sequence shown here is derived from an EMBL/GenBank/DDBJ whole genome shotgun (WGS) entry which is preliminary data.</text>
</comment>
<evidence type="ECO:0000256" key="5">
    <source>
        <dbReference type="ARBA" id="ARBA00022525"/>
    </source>
</evidence>
<keyword evidence="8" id="KW-0443">Lipid metabolism</keyword>
<dbReference type="InterPro" id="IPR001736">
    <property type="entry name" value="PLipase_D/transphosphatidylase"/>
</dbReference>
<dbReference type="PANTHER" id="PTHR18896">
    <property type="entry name" value="PHOSPHOLIPASE D"/>
    <property type="match status" value="1"/>
</dbReference>
<evidence type="ECO:0000256" key="6">
    <source>
        <dbReference type="ARBA" id="ARBA00022737"/>
    </source>
</evidence>
<comment type="subcellular location">
    <subcellularLocation>
        <location evidence="3">Secreted</location>
    </subcellularLocation>
</comment>
<evidence type="ECO:0000256" key="7">
    <source>
        <dbReference type="ARBA" id="ARBA00022801"/>
    </source>
</evidence>
<protein>
    <recommendedName>
        <fullName evidence="4">Phospholipase D</fullName>
    </recommendedName>
    <alternativeName>
        <fullName evidence="9">Choline phosphatase</fullName>
    </alternativeName>
</protein>
<keyword evidence="7" id="KW-0378">Hydrolase</keyword>
<dbReference type="Proteomes" id="UP001201985">
    <property type="component" value="Unassembled WGS sequence"/>
</dbReference>
<keyword evidence="12" id="KW-1185">Reference proteome</keyword>
<keyword evidence="6" id="KW-0677">Repeat</keyword>
<dbReference type="InterPro" id="IPR015679">
    <property type="entry name" value="PLipase_D_fam"/>
</dbReference>
<dbReference type="PANTHER" id="PTHR18896:SF76">
    <property type="entry name" value="PHOSPHOLIPASE"/>
    <property type="match status" value="1"/>
</dbReference>
<evidence type="ECO:0000313" key="12">
    <source>
        <dbReference type="Proteomes" id="UP001201985"/>
    </source>
</evidence>
<keyword evidence="5" id="KW-0964">Secreted</keyword>
<feature type="domain" description="PLD phosphodiesterase" evidence="10">
    <location>
        <begin position="142"/>
        <end position="169"/>
    </location>
</feature>
<evidence type="ECO:0000259" key="10">
    <source>
        <dbReference type="PROSITE" id="PS50035"/>
    </source>
</evidence>
<organism evidence="11 12">
    <name type="scientific">Teichococcus vastitatis</name>
    <dbReference type="NCBI Taxonomy" id="2307076"/>
    <lineage>
        <taxon>Bacteria</taxon>
        <taxon>Pseudomonadati</taxon>
        <taxon>Pseudomonadota</taxon>
        <taxon>Alphaproteobacteria</taxon>
        <taxon>Acetobacterales</taxon>
        <taxon>Roseomonadaceae</taxon>
        <taxon>Roseomonas</taxon>
    </lineage>
</organism>
<dbReference type="PROSITE" id="PS50035">
    <property type="entry name" value="PLD"/>
    <property type="match status" value="2"/>
</dbReference>
<dbReference type="Pfam" id="PF13091">
    <property type="entry name" value="PLDc_2"/>
    <property type="match status" value="1"/>
</dbReference>
<reference evidence="11 12" key="1">
    <citation type="submission" date="2022-03" db="EMBL/GenBank/DDBJ databases">
        <title>Complete genome analysis of Roseomonas KG 17.1 : a prolific producer of plant growth promoters.</title>
        <authorList>
            <person name="Saadouli I."/>
            <person name="Najjari A."/>
            <person name="Mosbah A."/>
            <person name="Ouzari H.I."/>
        </authorList>
    </citation>
    <scope>NUCLEOTIDE SEQUENCE [LARGE SCALE GENOMIC DNA]</scope>
    <source>
        <strain evidence="11 12">KG17-1</strain>
    </source>
</reference>
<accession>A0ABS9WB20</accession>
<evidence type="ECO:0000256" key="4">
    <source>
        <dbReference type="ARBA" id="ARBA00018392"/>
    </source>
</evidence>
<evidence type="ECO:0000256" key="2">
    <source>
        <dbReference type="ARBA" id="ARBA00003145"/>
    </source>
</evidence>
<evidence type="ECO:0000256" key="1">
    <source>
        <dbReference type="ARBA" id="ARBA00000798"/>
    </source>
</evidence>
<dbReference type="SUPFAM" id="SSF56024">
    <property type="entry name" value="Phospholipase D/nuclease"/>
    <property type="match status" value="2"/>
</dbReference>
<dbReference type="CDD" id="cd09140">
    <property type="entry name" value="PLDc_vPLD1_2_like_bac_1"/>
    <property type="match status" value="1"/>
</dbReference>
<dbReference type="SMART" id="SM00155">
    <property type="entry name" value="PLDc"/>
    <property type="match status" value="2"/>
</dbReference>
<name>A0ABS9WB20_9PROT</name>
<evidence type="ECO:0000256" key="3">
    <source>
        <dbReference type="ARBA" id="ARBA00004613"/>
    </source>
</evidence>
<gene>
    <name evidence="11" type="ORF">MON41_22930</name>
</gene>
<feature type="domain" description="PLD phosphodiesterase" evidence="10">
    <location>
        <begin position="357"/>
        <end position="384"/>
    </location>
</feature>